<name>F1L293_ASCSU</name>
<accession>F1L293</accession>
<evidence type="ECO:0000256" key="1">
    <source>
        <dbReference type="ARBA" id="ARBA00000032"/>
    </source>
</evidence>
<proteinExistence type="evidence at transcript level"/>
<dbReference type="Gene3D" id="3.40.50.1240">
    <property type="entry name" value="Phosphoglycerate mutase-like"/>
    <property type="match status" value="1"/>
</dbReference>
<evidence type="ECO:0000256" key="2">
    <source>
        <dbReference type="ARBA" id="ARBA00005375"/>
    </source>
</evidence>
<dbReference type="EMBL" id="JI169991">
    <property type="protein sequence ID" value="ADY44247.1"/>
    <property type="molecule type" value="mRNA"/>
</dbReference>
<feature type="signal peptide" evidence="3">
    <location>
        <begin position="1"/>
        <end position="17"/>
    </location>
</feature>
<comment type="catalytic activity">
    <reaction evidence="1">
        <text>a phosphate monoester + H2O = an alcohol + phosphate</text>
        <dbReference type="Rhea" id="RHEA:15017"/>
        <dbReference type="ChEBI" id="CHEBI:15377"/>
        <dbReference type="ChEBI" id="CHEBI:30879"/>
        <dbReference type="ChEBI" id="CHEBI:43474"/>
        <dbReference type="ChEBI" id="CHEBI:67140"/>
        <dbReference type="EC" id="3.1.3.2"/>
    </reaction>
</comment>
<dbReference type="SUPFAM" id="SSF53254">
    <property type="entry name" value="Phosphoglycerate mutase-like"/>
    <property type="match status" value="1"/>
</dbReference>
<feature type="chain" id="PRO_5030168627" evidence="3">
    <location>
        <begin position="18"/>
        <end position="406"/>
    </location>
</feature>
<dbReference type="InterPro" id="IPR029033">
    <property type="entry name" value="His_PPase_superfam"/>
</dbReference>
<dbReference type="PANTHER" id="PTHR11567">
    <property type="entry name" value="ACID PHOSPHATASE-RELATED"/>
    <property type="match status" value="1"/>
</dbReference>
<dbReference type="InterPro" id="IPR050645">
    <property type="entry name" value="Histidine_acid_phosphatase"/>
</dbReference>
<evidence type="ECO:0000256" key="3">
    <source>
        <dbReference type="SAM" id="SignalP"/>
    </source>
</evidence>
<dbReference type="InterPro" id="IPR033379">
    <property type="entry name" value="Acid_Pase_AS"/>
</dbReference>
<organism evidence="4">
    <name type="scientific">Ascaris suum</name>
    <name type="common">Pig roundworm</name>
    <name type="synonym">Ascaris lumbricoides</name>
    <dbReference type="NCBI Taxonomy" id="6253"/>
    <lineage>
        <taxon>Eukaryota</taxon>
        <taxon>Metazoa</taxon>
        <taxon>Ecdysozoa</taxon>
        <taxon>Nematoda</taxon>
        <taxon>Chromadorea</taxon>
        <taxon>Rhabditida</taxon>
        <taxon>Spirurina</taxon>
        <taxon>Ascaridomorpha</taxon>
        <taxon>Ascaridoidea</taxon>
        <taxon>Ascarididae</taxon>
        <taxon>Ascaris</taxon>
    </lineage>
</organism>
<dbReference type="PANTHER" id="PTHR11567:SF198">
    <property type="entry name" value="HISTIDINE ACID PHOSPHATASE"/>
    <property type="match status" value="1"/>
</dbReference>
<protein>
    <submittedName>
        <fullName evidence="4">Lysosomal acid phosphatase</fullName>
    </submittedName>
</protein>
<sequence>MQLKFGLLWLTFDIIIADDRLIFLQIIWRHGDRTPARSYPTDIHQESAWPQGWGELTELGMKQQYALGRLIRERYIVGDIPFLSSTYKAKEIYIRSTDVNRTLISAMANMAGMYPDGVPGTDYPRTKNGTWPSHWTPVPVHTVEFETDHIGNAFAICPRVDQLNDYIRASKHYQKYVIDNEAFFKFLSNKTGMQIDLTNIAIINDVHTVEKIHKMTQPDWMTDEVAARILNLTQVSNKFTLGISKPYVPEMIKLRGGSLLKTIIDKMIMKIKCLSDRQNADCRWIRPLKYYAYSAHDTTVAALLATFGDVEQVVKGGLPRYTASVAIELWNRTDIGLAVKILFHSASSHHKYHAITRFTKGCPPNNDFCPLNQFVRRSKRFVPNDIEYECKARKNNHTKRTRLIYI</sequence>
<dbReference type="Pfam" id="PF00328">
    <property type="entry name" value="His_Phos_2"/>
    <property type="match status" value="1"/>
</dbReference>
<dbReference type="InterPro" id="IPR000560">
    <property type="entry name" value="His_Pase_clade-2"/>
</dbReference>
<dbReference type="AlphaFoldDB" id="F1L293"/>
<comment type="similarity">
    <text evidence="2">Belongs to the histidine acid phosphatase family.</text>
</comment>
<dbReference type="PROSITE" id="PS00616">
    <property type="entry name" value="HIS_ACID_PHOSPHAT_1"/>
    <property type="match status" value="1"/>
</dbReference>
<dbReference type="GO" id="GO:0003993">
    <property type="term" value="F:acid phosphatase activity"/>
    <property type="evidence" value="ECO:0007669"/>
    <property type="project" value="UniProtKB-EC"/>
</dbReference>
<reference evidence="4" key="1">
    <citation type="journal article" date="2011" name="Genome Res.">
        <title>Deep small RNA sequencing from the nematode Ascaris reveals conservation, functional diversification, and novel developmental profiles.</title>
        <authorList>
            <person name="Wang J."/>
            <person name="Czech B."/>
            <person name="Crunk A."/>
            <person name="Wallace A."/>
            <person name="Mitreva M."/>
            <person name="Hannon G.J."/>
            <person name="Davis R.E."/>
        </authorList>
    </citation>
    <scope>NUCLEOTIDE SEQUENCE</scope>
</reference>
<keyword evidence="3" id="KW-0732">Signal</keyword>
<dbReference type="CDD" id="cd07061">
    <property type="entry name" value="HP_HAP_like"/>
    <property type="match status" value="1"/>
</dbReference>
<evidence type="ECO:0000313" key="4">
    <source>
        <dbReference type="EMBL" id="ADY44247.1"/>
    </source>
</evidence>